<sequence length="168" mass="18359">MTAQVEEYLNARQQQTAYPLRLYGLVDGLLYAEGVAGVSLSRSSCCIALFDGTADEALANAGPWLLDCSADRDGHMPALQRMGDSALGCIWIISSYAPEDLAAALRARLDVRMPNGTTALLRYYDARITDDITALLDPAQRAAFFAPVQDWLTQRDGELTRIYQTHGA</sequence>
<organism evidence="2 3">
    <name type="scientific">Achromobacter piechaudii ATCC 43553</name>
    <dbReference type="NCBI Taxonomy" id="742159"/>
    <lineage>
        <taxon>Bacteria</taxon>
        <taxon>Pseudomonadati</taxon>
        <taxon>Pseudomonadota</taxon>
        <taxon>Betaproteobacteria</taxon>
        <taxon>Burkholderiales</taxon>
        <taxon>Alcaligenaceae</taxon>
        <taxon>Achromobacter</taxon>
    </lineage>
</organism>
<dbReference type="HOGENOM" id="CLU_117228_1_0_4"/>
<dbReference type="Proteomes" id="UP000004510">
    <property type="component" value="Unassembled WGS sequence"/>
</dbReference>
<gene>
    <name evidence="2" type="ORF">HMPREF0004_4646</name>
</gene>
<dbReference type="RefSeq" id="WP_006220782.1">
    <property type="nucleotide sequence ID" value="NZ_GG770409.1"/>
</dbReference>
<reference evidence="3" key="1">
    <citation type="submission" date="2010-03" db="EMBL/GenBank/DDBJ databases">
        <title>Complete sequence of Mobiluncus curtisii ATCC 43063.</title>
        <authorList>
            <person name="Muzny D."/>
            <person name="Qin X."/>
            <person name="Deng J."/>
            <person name="Jiang H."/>
            <person name="Liu Y."/>
            <person name="Qu J."/>
            <person name="Song X.-Z."/>
            <person name="Zhang L."/>
            <person name="Thornton R."/>
            <person name="Coyle M."/>
            <person name="Francisco L."/>
            <person name="Jackson L."/>
            <person name="Javaid M."/>
            <person name="Korchina V."/>
            <person name="Kovar C."/>
            <person name="Mata R."/>
            <person name="Mathew T."/>
            <person name="Ngo R."/>
            <person name="Nguyen L."/>
            <person name="Nguyen N."/>
            <person name="Okwuonu G."/>
            <person name="Ongeri F."/>
            <person name="Pham C."/>
            <person name="Simmons D."/>
            <person name="Wilczek-Boney K."/>
            <person name="Hale W."/>
            <person name="Jakkamsetti A."/>
            <person name="Pham P."/>
            <person name="Ruth R."/>
            <person name="San Lucas F."/>
            <person name="Warren J."/>
            <person name="Zhang J."/>
            <person name="Zhao Z."/>
            <person name="Zhou C."/>
            <person name="Zhu D."/>
            <person name="Lee S."/>
            <person name="Bess C."/>
            <person name="Blankenburg K."/>
            <person name="Forbes L."/>
            <person name="Fu Q."/>
            <person name="Gubbala S."/>
            <person name="Hirani K."/>
            <person name="Jayaseelan J.C."/>
            <person name="Lara F."/>
            <person name="Munidasa M."/>
            <person name="Palculict T."/>
            <person name="Patil S."/>
            <person name="Pu L.-L."/>
            <person name="Saada N."/>
            <person name="Tang L."/>
            <person name="Weissenberger G."/>
            <person name="Zhu Y."/>
            <person name="Hemphill L."/>
            <person name="Shang Y."/>
            <person name="Youmans B."/>
            <person name="Ayvaz T."/>
            <person name="Ross M."/>
            <person name="Santibanez J."/>
            <person name="Aqrawi P."/>
            <person name="Gross S."/>
            <person name="Joshi V."/>
            <person name="Fowler G."/>
            <person name="Nazareth L."/>
            <person name="Reid J."/>
            <person name="Worley K."/>
            <person name="Petrosino J."/>
            <person name="Highlander S."/>
            <person name="Gibbs R."/>
            <person name="Gibbs R."/>
        </authorList>
    </citation>
    <scope>NUCLEOTIDE SEQUENCE [LARGE SCALE GENOMIC DNA]</scope>
    <source>
        <strain evidence="3">ATCC 43553</strain>
    </source>
</reference>
<dbReference type="Pfam" id="PF13503">
    <property type="entry name" value="DUF4123"/>
    <property type="match status" value="1"/>
</dbReference>
<proteinExistence type="predicted"/>
<evidence type="ECO:0000313" key="3">
    <source>
        <dbReference type="Proteomes" id="UP000004510"/>
    </source>
</evidence>
<dbReference type="AlphaFoldDB" id="D4XGP9"/>
<accession>D4XGP9</accession>
<dbReference type="eggNOG" id="ENOG5032XQM">
    <property type="taxonomic scope" value="Bacteria"/>
</dbReference>
<evidence type="ECO:0000313" key="2">
    <source>
        <dbReference type="EMBL" id="EFF73995.1"/>
    </source>
</evidence>
<feature type="domain" description="DUF4123" evidence="1">
    <location>
        <begin position="22"/>
        <end position="142"/>
    </location>
</feature>
<comment type="caution">
    <text evidence="2">The sequence shown here is derived from an EMBL/GenBank/DDBJ whole genome shotgun (WGS) entry which is preliminary data.</text>
</comment>
<name>D4XGP9_9BURK</name>
<protein>
    <recommendedName>
        <fullName evidence="1">DUF4123 domain-containing protein</fullName>
    </recommendedName>
</protein>
<dbReference type="EMBL" id="ADMS01000106">
    <property type="protein sequence ID" value="EFF73995.1"/>
    <property type="molecule type" value="Genomic_DNA"/>
</dbReference>
<evidence type="ECO:0000259" key="1">
    <source>
        <dbReference type="Pfam" id="PF13503"/>
    </source>
</evidence>
<dbReference type="InterPro" id="IPR025391">
    <property type="entry name" value="DUF4123"/>
</dbReference>